<keyword evidence="4 7" id="KW-0812">Transmembrane</keyword>
<dbReference type="GO" id="GO:0015226">
    <property type="term" value="F:carnitine transmembrane transporter activity"/>
    <property type="evidence" value="ECO:0007669"/>
    <property type="project" value="TreeGrafter"/>
</dbReference>
<evidence type="ECO:0000256" key="5">
    <source>
        <dbReference type="ARBA" id="ARBA00022989"/>
    </source>
</evidence>
<keyword evidence="5 7" id="KW-1133">Transmembrane helix</keyword>
<comment type="similarity">
    <text evidence="7">Belongs to the binding-protein-dependent transport system permease family.</text>
</comment>
<comment type="subcellular location">
    <subcellularLocation>
        <location evidence="7">Cell membrane</location>
        <topology evidence="7">Multi-pass membrane protein</topology>
    </subcellularLocation>
    <subcellularLocation>
        <location evidence="1">Membrane</location>
        <topology evidence="1">Multi-pass membrane protein</topology>
    </subcellularLocation>
</comment>
<keyword evidence="2 7" id="KW-0813">Transport</keyword>
<evidence type="ECO:0000256" key="4">
    <source>
        <dbReference type="ARBA" id="ARBA00022692"/>
    </source>
</evidence>
<evidence type="ECO:0000313" key="9">
    <source>
        <dbReference type="EMBL" id="THJ67013.1"/>
    </source>
</evidence>
<dbReference type="GO" id="GO:0015871">
    <property type="term" value="P:choline transport"/>
    <property type="evidence" value="ECO:0007669"/>
    <property type="project" value="TreeGrafter"/>
</dbReference>
<evidence type="ECO:0000259" key="8">
    <source>
        <dbReference type="PROSITE" id="PS50928"/>
    </source>
</evidence>
<name>A0A4S5E6E2_9MICC</name>
<dbReference type="PANTHER" id="PTHR47737:SF1">
    <property type="entry name" value="GLYCINE BETAINE_PROLINE BETAINE TRANSPORT SYSTEM PERMEASE PROTEIN PROW"/>
    <property type="match status" value="1"/>
</dbReference>
<feature type="transmembrane region" description="Helical" evidence="7">
    <location>
        <begin position="146"/>
        <end position="173"/>
    </location>
</feature>
<dbReference type="InterPro" id="IPR000515">
    <property type="entry name" value="MetI-like"/>
</dbReference>
<feature type="transmembrane region" description="Helical" evidence="7">
    <location>
        <begin position="57"/>
        <end position="74"/>
    </location>
</feature>
<dbReference type="EMBL" id="SSWH01000004">
    <property type="protein sequence ID" value="THJ67013.1"/>
    <property type="molecule type" value="Genomic_DNA"/>
</dbReference>
<dbReference type="GO" id="GO:0005275">
    <property type="term" value="F:amine transmembrane transporter activity"/>
    <property type="evidence" value="ECO:0007669"/>
    <property type="project" value="TreeGrafter"/>
</dbReference>
<dbReference type="AlphaFoldDB" id="A0A4S5E6E2"/>
<dbReference type="CDD" id="cd06261">
    <property type="entry name" value="TM_PBP2"/>
    <property type="match status" value="1"/>
</dbReference>
<evidence type="ECO:0000256" key="6">
    <source>
        <dbReference type="ARBA" id="ARBA00023136"/>
    </source>
</evidence>
<dbReference type="GO" id="GO:0031460">
    <property type="term" value="P:glycine betaine transport"/>
    <property type="evidence" value="ECO:0007669"/>
    <property type="project" value="TreeGrafter"/>
</dbReference>
<dbReference type="Gene3D" id="1.10.3720.10">
    <property type="entry name" value="MetI-like"/>
    <property type="match status" value="1"/>
</dbReference>
<dbReference type="Proteomes" id="UP000305233">
    <property type="component" value="Unassembled WGS sequence"/>
</dbReference>
<dbReference type="PROSITE" id="PS50928">
    <property type="entry name" value="ABC_TM1"/>
    <property type="match status" value="1"/>
</dbReference>
<dbReference type="RefSeq" id="WP_136453605.1">
    <property type="nucleotide sequence ID" value="NZ_SSWH01000004.1"/>
</dbReference>
<comment type="caution">
    <text evidence="9">The sequence shown here is derived from an EMBL/GenBank/DDBJ whole genome shotgun (WGS) entry which is preliminary data.</text>
</comment>
<organism evidence="9 10">
    <name type="scientific">Arthrobacter echini</name>
    <dbReference type="NCBI Taxonomy" id="1529066"/>
    <lineage>
        <taxon>Bacteria</taxon>
        <taxon>Bacillati</taxon>
        <taxon>Actinomycetota</taxon>
        <taxon>Actinomycetes</taxon>
        <taxon>Micrococcales</taxon>
        <taxon>Micrococcaceae</taxon>
        <taxon>Arthrobacter</taxon>
    </lineage>
</organism>
<keyword evidence="3" id="KW-1003">Cell membrane</keyword>
<proteinExistence type="inferred from homology"/>
<reference evidence="9 10" key="1">
    <citation type="submission" date="2019-04" db="EMBL/GenBank/DDBJ databases">
        <authorList>
            <person name="Liu Q."/>
            <person name="Xin Y.-H."/>
        </authorList>
    </citation>
    <scope>NUCLEOTIDE SEQUENCE [LARGE SCALE GENOMIC DNA]</scope>
    <source>
        <strain evidence="9 10">AM23</strain>
    </source>
</reference>
<dbReference type="FunFam" id="1.10.3720.10:FF:000001">
    <property type="entry name" value="Glycine betaine ABC transporter, permease"/>
    <property type="match status" value="1"/>
</dbReference>
<dbReference type="SUPFAM" id="SSF161098">
    <property type="entry name" value="MetI-like"/>
    <property type="match status" value="1"/>
</dbReference>
<feature type="transmembrane region" description="Helical" evidence="7">
    <location>
        <begin position="102"/>
        <end position="125"/>
    </location>
</feature>
<feature type="domain" description="ABC transmembrane type-1" evidence="8">
    <location>
        <begin position="99"/>
        <end position="278"/>
    </location>
</feature>
<keyword evidence="10" id="KW-1185">Reference proteome</keyword>
<dbReference type="InterPro" id="IPR035906">
    <property type="entry name" value="MetI-like_sf"/>
</dbReference>
<sequence length="316" mass="32277">MSVPTSQFEETGVPRVPVGDGIEAVFDWVNENLGAFFDLVSDAVSGATETLADVLNAPTPLILVVLFAALAWLVKNWKFGVVSFIGLAFIISVDQWENAMTTLALVLVATVIALVIAVPLGLAAARSDSVSNAVRPVMDLMQTMPAFVWLVPMVTLFSIGVGPGVVATIIFALPPGVRLTELGIRQVDAEVVEAGHAFGSSPGQILRGIQLPLALPTIMAGVNQVIMLALSMAVIAGLVGAGGLGGAVTSSISQLDIGLGFEAGLSVVALAIYLDRTTAAVGGGAATRARRISGALGRILGRSGTTAAPVPAGSRT</sequence>
<dbReference type="PANTHER" id="PTHR47737">
    <property type="entry name" value="GLYCINE BETAINE/PROLINE BETAINE TRANSPORT SYSTEM PERMEASE PROTEIN PROW"/>
    <property type="match status" value="1"/>
</dbReference>
<dbReference type="GO" id="GO:0043190">
    <property type="term" value="C:ATP-binding cassette (ABC) transporter complex"/>
    <property type="evidence" value="ECO:0007669"/>
    <property type="project" value="TreeGrafter"/>
</dbReference>
<evidence type="ECO:0000256" key="1">
    <source>
        <dbReference type="ARBA" id="ARBA00004141"/>
    </source>
</evidence>
<evidence type="ECO:0000256" key="2">
    <source>
        <dbReference type="ARBA" id="ARBA00022448"/>
    </source>
</evidence>
<keyword evidence="6 7" id="KW-0472">Membrane</keyword>
<gene>
    <name evidence="9" type="ORF">E8P82_06080</name>
</gene>
<evidence type="ECO:0000256" key="3">
    <source>
        <dbReference type="ARBA" id="ARBA00022475"/>
    </source>
</evidence>
<evidence type="ECO:0000256" key="7">
    <source>
        <dbReference type="RuleBase" id="RU363032"/>
    </source>
</evidence>
<feature type="transmembrane region" description="Helical" evidence="7">
    <location>
        <begin position="79"/>
        <end position="96"/>
    </location>
</feature>
<evidence type="ECO:0000313" key="10">
    <source>
        <dbReference type="Proteomes" id="UP000305233"/>
    </source>
</evidence>
<dbReference type="Pfam" id="PF00528">
    <property type="entry name" value="BPD_transp_1"/>
    <property type="match status" value="1"/>
</dbReference>
<protein>
    <submittedName>
        <fullName evidence="9">ABC transporter permease subunit</fullName>
    </submittedName>
</protein>
<feature type="transmembrane region" description="Helical" evidence="7">
    <location>
        <begin position="225"/>
        <end position="248"/>
    </location>
</feature>
<dbReference type="OrthoDB" id="9815258at2"/>
<accession>A0A4S5E6E2</accession>